<dbReference type="RefSeq" id="WP_155700271.1">
    <property type="nucleotide sequence ID" value="NZ_CP034235.1"/>
</dbReference>
<dbReference type="SMART" id="SM00448">
    <property type="entry name" value="REC"/>
    <property type="match status" value="1"/>
</dbReference>
<dbReference type="InterPro" id="IPR058245">
    <property type="entry name" value="NreC/VraR/RcsB-like_REC"/>
</dbReference>
<protein>
    <submittedName>
        <fullName evidence="8">DNA-binding response regulator</fullName>
    </submittedName>
</protein>
<dbReference type="OrthoDB" id="9780153at2"/>
<dbReference type="SUPFAM" id="SSF52172">
    <property type="entry name" value="CheY-like"/>
    <property type="match status" value="1"/>
</dbReference>
<keyword evidence="9" id="KW-1185">Reference proteome</keyword>
<gene>
    <name evidence="8" type="ORF">EHS13_10320</name>
</gene>
<dbReference type="Proteomes" id="UP000426246">
    <property type="component" value="Chromosome"/>
</dbReference>
<organism evidence="8 9">
    <name type="scientific">Paenibacillus psychroresistens</name>
    <dbReference type="NCBI Taxonomy" id="1778678"/>
    <lineage>
        <taxon>Bacteria</taxon>
        <taxon>Bacillati</taxon>
        <taxon>Bacillota</taxon>
        <taxon>Bacilli</taxon>
        <taxon>Bacillales</taxon>
        <taxon>Paenibacillaceae</taxon>
        <taxon>Paenibacillus</taxon>
    </lineage>
</organism>
<dbReference type="InterPro" id="IPR011006">
    <property type="entry name" value="CheY-like_superfamily"/>
</dbReference>
<dbReference type="SMART" id="SM00421">
    <property type="entry name" value="HTH_LUXR"/>
    <property type="match status" value="1"/>
</dbReference>
<keyword evidence="4" id="KW-0804">Transcription</keyword>
<dbReference type="Pfam" id="PF00072">
    <property type="entry name" value="Response_reg"/>
    <property type="match status" value="1"/>
</dbReference>
<evidence type="ECO:0000256" key="2">
    <source>
        <dbReference type="ARBA" id="ARBA00023015"/>
    </source>
</evidence>
<dbReference type="PANTHER" id="PTHR43214:SF37">
    <property type="entry name" value="TRANSCRIPTIONAL REGULATORY PROTEIN YDFI"/>
    <property type="match status" value="1"/>
</dbReference>
<keyword evidence="3 8" id="KW-0238">DNA-binding</keyword>
<evidence type="ECO:0000259" key="6">
    <source>
        <dbReference type="PROSITE" id="PS50043"/>
    </source>
</evidence>
<dbReference type="GO" id="GO:0006355">
    <property type="term" value="P:regulation of DNA-templated transcription"/>
    <property type="evidence" value="ECO:0007669"/>
    <property type="project" value="InterPro"/>
</dbReference>
<dbReference type="EMBL" id="CP034235">
    <property type="protein sequence ID" value="QGQ95254.1"/>
    <property type="molecule type" value="Genomic_DNA"/>
</dbReference>
<dbReference type="PROSITE" id="PS00622">
    <property type="entry name" value="HTH_LUXR_1"/>
    <property type="match status" value="1"/>
</dbReference>
<feature type="modified residue" description="4-aspartylphosphate" evidence="5">
    <location>
        <position position="76"/>
    </location>
</feature>
<evidence type="ECO:0000256" key="5">
    <source>
        <dbReference type="PROSITE-ProRule" id="PRU00169"/>
    </source>
</evidence>
<evidence type="ECO:0000256" key="3">
    <source>
        <dbReference type="ARBA" id="ARBA00023125"/>
    </source>
</evidence>
<dbReference type="PROSITE" id="PS50110">
    <property type="entry name" value="RESPONSE_REGULATORY"/>
    <property type="match status" value="1"/>
</dbReference>
<dbReference type="CDD" id="cd17535">
    <property type="entry name" value="REC_NarL-like"/>
    <property type="match status" value="1"/>
</dbReference>
<feature type="domain" description="Response regulatory" evidence="7">
    <location>
        <begin position="8"/>
        <end position="141"/>
    </location>
</feature>
<evidence type="ECO:0000256" key="1">
    <source>
        <dbReference type="ARBA" id="ARBA00022553"/>
    </source>
</evidence>
<evidence type="ECO:0000313" key="9">
    <source>
        <dbReference type="Proteomes" id="UP000426246"/>
    </source>
</evidence>
<keyword evidence="1 5" id="KW-0597">Phosphoprotein</keyword>
<dbReference type="GO" id="GO:0000160">
    <property type="term" value="P:phosphorelay signal transduction system"/>
    <property type="evidence" value="ECO:0007669"/>
    <property type="project" value="InterPro"/>
</dbReference>
<dbReference type="PROSITE" id="PS50043">
    <property type="entry name" value="HTH_LUXR_2"/>
    <property type="match status" value="1"/>
</dbReference>
<evidence type="ECO:0000313" key="8">
    <source>
        <dbReference type="EMBL" id="QGQ95254.1"/>
    </source>
</evidence>
<evidence type="ECO:0000256" key="4">
    <source>
        <dbReference type="ARBA" id="ARBA00023163"/>
    </source>
</evidence>
<dbReference type="InterPro" id="IPR000792">
    <property type="entry name" value="Tscrpt_reg_LuxR_C"/>
</dbReference>
<dbReference type="CDD" id="cd06170">
    <property type="entry name" value="LuxR_C_like"/>
    <property type="match status" value="1"/>
</dbReference>
<dbReference type="InterPro" id="IPR016032">
    <property type="entry name" value="Sig_transdc_resp-reg_C-effctor"/>
</dbReference>
<dbReference type="InterPro" id="IPR039420">
    <property type="entry name" value="WalR-like"/>
</dbReference>
<reference evidence="9" key="1">
    <citation type="submission" date="2018-11" db="EMBL/GenBank/DDBJ databases">
        <title>Complete genome sequence of Paenibacillus sp. ML311-T8.</title>
        <authorList>
            <person name="Nam Y.-D."/>
            <person name="Kang J."/>
            <person name="Chung W.-H."/>
            <person name="Park Y.S."/>
        </authorList>
    </citation>
    <scope>NUCLEOTIDE SEQUENCE [LARGE SCALE GENOMIC DNA]</scope>
    <source>
        <strain evidence="9">ML311-T8</strain>
    </source>
</reference>
<accession>A0A6B8RHP2</accession>
<dbReference type="PRINTS" id="PR00038">
    <property type="entry name" value="HTHLUXR"/>
</dbReference>
<feature type="domain" description="HTH luxR-type" evidence="6">
    <location>
        <begin position="164"/>
        <end position="229"/>
    </location>
</feature>
<dbReference type="Pfam" id="PF00196">
    <property type="entry name" value="GerE"/>
    <property type="match status" value="1"/>
</dbReference>
<dbReference type="InterPro" id="IPR001789">
    <property type="entry name" value="Sig_transdc_resp-reg_receiver"/>
</dbReference>
<dbReference type="Gene3D" id="3.40.50.2300">
    <property type="match status" value="1"/>
</dbReference>
<keyword evidence="2" id="KW-0805">Transcription regulation</keyword>
<proteinExistence type="predicted"/>
<dbReference type="GO" id="GO:0003677">
    <property type="term" value="F:DNA binding"/>
    <property type="evidence" value="ECO:0007669"/>
    <property type="project" value="UniProtKB-KW"/>
</dbReference>
<dbReference type="KEGG" id="ppsc:EHS13_10320"/>
<dbReference type="PANTHER" id="PTHR43214">
    <property type="entry name" value="TWO-COMPONENT RESPONSE REGULATOR"/>
    <property type="match status" value="1"/>
</dbReference>
<evidence type="ECO:0000259" key="7">
    <source>
        <dbReference type="PROSITE" id="PS50110"/>
    </source>
</evidence>
<name>A0A6B8RHP2_9BACL</name>
<sequence>MATGTSIKVMIVDDHDMVRLGLKTFLMLEPKFKVIGEATNGLEAFETLQRRSIAELNKTDETMLDDEEMPDVILMDLMMPIMDGVEATAKIITQFPKLKIIVLTSFLEEDKVVKAIEAGAVSYVLKTISSDQLIHVIQGAYYGMPVMNAEVSQALTRGLRQRSLQGEDEGFTLREKEVLLLIADGKANKEIAEELHISIKTVKTHVSNLLMKCDLEDRTQLAIFAHRKGWIE</sequence>
<dbReference type="SUPFAM" id="SSF46894">
    <property type="entry name" value="C-terminal effector domain of the bipartite response regulators"/>
    <property type="match status" value="1"/>
</dbReference>
<dbReference type="AlphaFoldDB" id="A0A6B8RHP2"/>